<dbReference type="EMBL" id="CP011129">
    <property type="protein sequence ID" value="ALN82861.1"/>
    <property type="molecule type" value="Genomic_DNA"/>
</dbReference>
<keyword evidence="3" id="KW-0489">Methyltransferase</keyword>
<dbReference type="EC" id="2.1.1.-" evidence="3"/>
<dbReference type="eggNOG" id="COG2226">
    <property type="taxonomic scope" value="Bacteria"/>
</dbReference>
<dbReference type="InterPro" id="IPR050447">
    <property type="entry name" value="Erg6_SMT_methyltransf"/>
</dbReference>
<reference evidence="3 4" key="1">
    <citation type="journal article" date="2015" name="BMC Genomics">
        <title>Comparative genomics and metabolic profiling of the genus Lysobacter.</title>
        <authorList>
            <person name="de Bruijn I."/>
            <person name="Cheng X."/>
            <person name="de Jager V."/>
            <person name="Exposito R.G."/>
            <person name="Watrous J."/>
            <person name="Patel N."/>
            <person name="Postma J."/>
            <person name="Dorrestein P.C."/>
            <person name="Kobayashi D."/>
            <person name="Raaijmakers J.M."/>
        </authorList>
    </citation>
    <scope>NUCLEOTIDE SEQUENCE [LARGE SCALE GENOMIC DNA]</scope>
    <source>
        <strain evidence="3 4">76</strain>
    </source>
</reference>
<proteinExistence type="predicted"/>
<dbReference type="RefSeq" id="WP_057919463.1">
    <property type="nucleotide sequence ID" value="NZ_CP011129.1"/>
</dbReference>
<dbReference type="SUPFAM" id="SSF53335">
    <property type="entry name" value="S-adenosyl-L-methionine-dependent methyltransferases"/>
    <property type="match status" value="1"/>
</dbReference>
<name>A0A0S2FH47_LYSAN</name>
<keyword evidence="4" id="KW-1185">Reference proteome</keyword>
<evidence type="ECO:0000259" key="2">
    <source>
        <dbReference type="Pfam" id="PF08241"/>
    </source>
</evidence>
<organism evidence="3 4">
    <name type="scientific">Lysobacter antibioticus</name>
    <dbReference type="NCBI Taxonomy" id="84531"/>
    <lineage>
        <taxon>Bacteria</taxon>
        <taxon>Pseudomonadati</taxon>
        <taxon>Pseudomonadota</taxon>
        <taxon>Gammaproteobacteria</taxon>
        <taxon>Lysobacterales</taxon>
        <taxon>Lysobacteraceae</taxon>
        <taxon>Lysobacter</taxon>
    </lineage>
</organism>
<dbReference type="GO" id="GO:0008757">
    <property type="term" value="F:S-adenosylmethionine-dependent methyltransferase activity"/>
    <property type="evidence" value="ECO:0007669"/>
    <property type="project" value="InterPro"/>
</dbReference>
<dbReference type="KEGG" id="lab:LA76x_4758"/>
<dbReference type="PANTHER" id="PTHR44068">
    <property type="entry name" value="ZGC:194242"/>
    <property type="match status" value="1"/>
</dbReference>
<dbReference type="Proteomes" id="UP000060787">
    <property type="component" value="Chromosome"/>
</dbReference>
<keyword evidence="1 3" id="KW-0808">Transferase</keyword>
<sequence>MTSNYVHGYHPREHVRLQDQAGTLADLLHADTVYPPGSRVLEVGCGVGAQTLTLARRSPRTRFTSIDRSAESVDEARRRADAAGLDNVEFLQADLFELPFADGSFDHVFVCFVLEHLARPLAALALLDRVLKPGGTITVIEGDHGTICFHPDSAAARATIDCQVELQRRAGGNALIGRSLYPLLVAVGFDRVAVSPRMVYADAGRPALVDGFTDKTFCAMVEGVRDAAIAAGLSTPAAFDAGLADLRRTTRADGTFCYSFFKGVAEKWRRS</sequence>
<evidence type="ECO:0000256" key="1">
    <source>
        <dbReference type="ARBA" id="ARBA00022679"/>
    </source>
</evidence>
<dbReference type="AlphaFoldDB" id="A0A0S2FH47"/>
<dbReference type="PATRIC" id="fig|84531.8.peg.4751"/>
<dbReference type="STRING" id="84531.LA76x_4758"/>
<protein>
    <submittedName>
        <fullName evidence="3">Methyltransferase</fullName>
        <ecNumber evidence="3">2.1.1.-</ecNumber>
    </submittedName>
</protein>
<dbReference type="PANTHER" id="PTHR44068:SF11">
    <property type="entry name" value="GERANYL DIPHOSPHATE 2-C-METHYLTRANSFERASE"/>
    <property type="match status" value="1"/>
</dbReference>
<dbReference type="GO" id="GO:0032259">
    <property type="term" value="P:methylation"/>
    <property type="evidence" value="ECO:0007669"/>
    <property type="project" value="UniProtKB-KW"/>
</dbReference>
<dbReference type="CDD" id="cd02440">
    <property type="entry name" value="AdoMet_MTases"/>
    <property type="match status" value="1"/>
</dbReference>
<evidence type="ECO:0000313" key="4">
    <source>
        <dbReference type="Proteomes" id="UP000060787"/>
    </source>
</evidence>
<gene>
    <name evidence="3" type="ORF">LA76x_4758</name>
</gene>
<accession>A0A0S2FH47</accession>
<dbReference type="InterPro" id="IPR013216">
    <property type="entry name" value="Methyltransf_11"/>
</dbReference>
<dbReference type="InterPro" id="IPR029063">
    <property type="entry name" value="SAM-dependent_MTases_sf"/>
</dbReference>
<feature type="domain" description="Methyltransferase type 11" evidence="2">
    <location>
        <begin position="41"/>
        <end position="137"/>
    </location>
</feature>
<dbReference type="Pfam" id="PF08241">
    <property type="entry name" value="Methyltransf_11"/>
    <property type="match status" value="1"/>
</dbReference>
<dbReference type="Gene3D" id="6.10.140.1580">
    <property type="match status" value="2"/>
</dbReference>
<dbReference type="Gene3D" id="3.40.50.150">
    <property type="entry name" value="Vaccinia Virus protein VP39"/>
    <property type="match status" value="1"/>
</dbReference>
<evidence type="ECO:0000313" key="3">
    <source>
        <dbReference type="EMBL" id="ALN82861.1"/>
    </source>
</evidence>